<organism evidence="2 3">
    <name type="scientific">Oryza meyeriana var. granulata</name>
    <dbReference type="NCBI Taxonomy" id="110450"/>
    <lineage>
        <taxon>Eukaryota</taxon>
        <taxon>Viridiplantae</taxon>
        <taxon>Streptophyta</taxon>
        <taxon>Embryophyta</taxon>
        <taxon>Tracheophyta</taxon>
        <taxon>Spermatophyta</taxon>
        <taxon>Magnoliopsida</taxon>
        <taxon>Liliopsida</taxon>
        <taxon>Poales</taxon>
        <taxon>Poaceae</taxon>
        <taxon>BOP clade</taxon>
        <taxon>Oryzoideae</taxon>
        <taxon>Oryzeae</taxon>
        <taxon>Oryzinae</taxon>
        <taxon>Oryza</taxon>
        <taxon>Oryza meyeriana</taxon>
    </lineage>
</organism>
<evidence type="ECO:0000313" key="3">
    <source>
        <dbReference type="Proteomes" id="UP000479710"/>
    </source>
</evidence>
<sequence length="335" mass="35491">MESSRNGDVTVTYEQALFCRRRNGGGFATYLDLVREEGDAGQMAQRRSLPLPPHGAASRRRTYADGELDVFAAERPAWTTRASVASAGSGSTANSQTVLLREQRRRGKCCVHVGGILRSCSGKRSVHVDGGAMTTEPTAGLGDEPPAPASRIEWYRDLRMDKVGRLGLAGDGLRHGVVAAGLPPNLNVGAARVVAIGRDETTAAEYASASFRRNLTLLAPVKSLMIDDCPYEPSEASVQWSVVTASAADVSVASERGGVRAAGGNSGGKGRPLAVAVRQQQQRRQDRPVGLLTGCVSHRAVDVSAMASVRRPPPPSAAATRRRTDVSRFALNGHL</sequence>
<feature type="region of interest" description="Disordered" evidence="1">
    <location>
        <begin position="309"/>
        <end position="335"/>
    </location>
</feature>
<dbReference type="OrthoDB" id="760005at2759"/>
<dbReference type="EMBL" id="SPHZ02000003">
    <property type="protein sequence ID" value="KAF0926045.1"/>
    <property type="molecule type" value="Genomic_DNA"/>
</dbReference>
<keyword evidence="3" id="KW-1185">Reference proteome</keyword>
<comment type="caution">
    <text evidence="2">The sequence shown here is derived from an EMBL/GenBank/DDBJ whole genome shotgun (WGS) entry which is preliminary data.</text>
</comment>
<dbReference type="PANTHER" id="PTHR33781:SF4">
    <property type="entry name" value="PROTEIN PHYTOCHROME KINASE SUBSTRATE 1"/>
    <property type="match status" value="1"/>
</dbReference>
<gene>
    <name evidence="2" type="ORF">E2562_020727</name>
</gene>
<proteinExistence type="predicted"/>
<dbReference type="AlphaFoldDB" id="A0A6G1EN71"/>
<name>A0A6G1EN71_9ORYZ</name>
<evidence type="ECO:0000313" key="2">
    <source>
        <dbReference type="EMBL" id="KAF0926045.1"/>
    </source>
</evidence>
<dbReference type="GO" id="GO:0009638">
    <property type="term" value="P:phototropism"/>
    <property type="evidence" value="ECO:0007669"/>
    <property type="project" value="InterPro"/>
</dbReference>
<accession>A0A6G1EN71</accession>
<evidence type="ECO:0000256" key="1">
    <source>
        <dbReference type="SAM" id="MobiDB-lite"/>
    </source>
</evidence>
<dbReference type="PANTHER" id="PTHR33781">
    <property type="entry name" value="PROTEIN PHYTOCHROME KINASE SUBSTRATE 1-RELATED"/>
    <property type="match status" value="1"/>
</dbReference>
<protein>
    <submittedName>
        <fullName evidence="2">Uncharacterized protein</fullName>
    </submittedName>
</protein>
<dbReference type="Proteomes" id="UP000479710">
    <property type="component" value="Unassembled WGS sequence"/>
</dbReference>
<reference evidence="2 3" key="1">
    <citation type="submission" date="2019-11" db="EMBL/GenBank/DDBJ databases">
        <title>Whole genome sequence of Oryza granulata.</title>
        <authorList>
            <person name="Li W."/>
        </authorList>
    </citation>
    <scope>NUCLEOTIDE SEQUENCE [LARGE SCALE GENOMIC DNA]</scope>
    <source>
        <strain evidence="3">cv. Menghai</strain>
        <tissue evidence="2">Leaf</tissue>
    </source>
</reference>
<dbReference type="InterPro" id="IPR039615">
    <property type="entry name" value="PKS"/>
</dbReference>